<evidence type="ECO:0000256" key="6">
    <source>
        <dbReference type="ARBA" id="ARBA00023002"/>
    </source>
</evidence>
<dbReference type="Gene3D" id="3.50.50.100">
    <property type="match status" value="1"/>
</dbReference>
<dbReference type="InterPro" id="IPR045024">
    <property type="entry name" value="NDH-2"/>
</dbReference>
<evidence type="ECO:0000256" key="5">
    <source>
        <dbReference type="ARBA" id="ARBA00022946"/>
    </source>
</evidence>
<evidence type="ECO:0000256" key="8">
    <source>
        <dbReference type="ARBA" id="ARBA00047599"/>
    </source>
</evidence>
<gene>
    <name evidence="12" type="ORF">D6B99_04880</name>
</gene>
<dbReference type="InterPro" id="IPR023753">
    <property type="entry name" value="FAD/NAD-binding_dom"/>
</dbReference>
<dbReference type="Pfam" id="PF22366">
    <property type="entry name" value="NDH2_C"/>
    <property type="match status" value="1"/>
</dbReference>
<evidence type="ECO:0000313" key="12">
    <source>
        <dbReference type="EMBL" id="AYD47005.1"/>
    </source>
</evidence>
<dbReference type="Proteomes" id="UP000266118">
    <property type="component" value="Chromosome"/>
</dbReference>
<keyword evidence="3" id="KW-0285">Flavoprotein</keyword>
<keyword evidence="5" id="KW-0809">Transit peptide</keyword>
<comment type="catalytic activity">
    <reaction evidence="8">
        <text>a quinone + NADH + H(+) = a quinol + NAD(+)</text>
        <dbReference type="Rhea" id="RHEA:46160"/>
        <dbReference type="ChEBI" id="CHEBI:15378"/>
        <dbReference type="ChEBI" id="CHEBI:24646"/>
        <dbReference type="ChEBI" id="CHEBI:57540"/>
        <dbReference type="ChEBI" id="CHEBI:57945"/>
        <dbReference type="ChEBI" id="CHEBI:132124"/>
        <dbReference type="EC" id="1.6.5.9"/>
    </reaction>
</comment>
<feature type="domain" description="FAD/NAD(P)-binding" evidence="10">
    <location>
        <begin position="8"/>
        <end position="326"/>
    </location>
</feature>
<keyword evidence="13" id="KW-1185">Reference proteome</keyword>
<evidence type="ECO:0000256" key="4">
    <source>
        <dbReference type="ARBA" id="ARBA00022827"/>
    </source>
</evidence>
<dbReference type="PRINTS" id="PR00411">
    <property type="entry name" value="PNDRDTASEI"/>
</dbReference>
<dbReference type="RefSeq" id="WP_119985656.1">
    <property type="nucleotide sequence ID" value="NZ_CP032489.1"/>
</dbReference>
<dbReference type="AlphaFoldDB" id="A0A386HMI6"/>
<dbReference type="InterPro" id="IPR054585">
    <property type="entry name" value="NDH2-like_C"/>
</dbReference>
<evidence type="ECO:0000256" key="7">
    <source>
        <dbReference type="ARBA" id="ARBA00023027"/>
    </source>
</evidence>
<dbReference type="PRINTS" id="PR00368">
    <property type="entry name" value="FADPNR"/>
</dbReference>
<evidence type="ECO:0000256" key="9">
    <source>
        <dbReference type="SAM" id="Phobius"/>
    </source>
</evidence>
<feature type="domain" description="External alternative NADH-ubiquinone oxidoreductase-like C-terminal" evidence="11">
    <location>
        <begin position="351"/>
        <end position="405"/>
    </location>
</feature>
<keyword evidence="9" id="KW-0812">Transmembrane</keyword>
<sequence length="433" mass="48928">MNNIGRKKIVILGAGFAGLKIARKLAKTDYEITLLDINNFHQFQPLFYQVASARLEPSAISFPLRKIFQKKENIKVRVGVVKNIDTKEKKVYSWHNVFDYDYLVIATGCTNNYFGNKNIEANAFPMKSTPQAIALRNKILLNFEASLSVKTEEEKTPFLNIVVVGGGPTGVELSGALAELKTKVLPKDYPLIDFSNLKIYLIEGSDNTLSAMSKQSQKYSRKYLEELGVTIWTGTHVNDYDGKTVTLANGDILKTNTLIWAAGVTGNVPKGIPQESITRGNRIVVNELHEAVGLNDVFVIGDVSYMETKDWPKGHPQLANVANKQAENLAQNFRNKLKNQEPKAFTYSNPGTMATIGKRKAVVDLPKFHFHGRFAWLIWMFLHLMLILGVRNKLLIFLNWMFNYFTNDSTLRVIFLPSKKQRQLGQEYEDITT</sequence>
<accession>A0A386HMI6</accession>
<comment type="similarity">
    <text evidence="1">Belongs to the NADH dehydrogenase family.</text>
</comment>
<evidence type="ECO:0000259" key="11">
    <source>
        <dbReference type="Pfam" id="PF22366"/>
    </source>
</evidence>
<reference evidence="12 13" key="1">
    <citation type="submission" date="2018-09" db="EMBL/GenBank/DDBJ databases">
        <title>Arachidicoccus sp. nov., a bacterium isolated from soil.</title>
        <authorList>
            <person name="Weon H.-Y."/>
            <person name="Kwon S.-W."/>
            <person name="Lee S.A."/>
        </authorList>
    </citation>
    <scope>NUCLEOTIDE SEQUENCE [LARGE SCALE GENOMIC DNA]</scope>
    <source>
        <strain evidence="12 13">KIS59-12</strain>
    </source>
</reference>
<proteinExistence type="inferred from homology"/>
<dbReference type="GO" id="GO:0050136">
    <property type="term" value="F:NADH dehydrogenase (quinone) (non-electrogenic) activity"/>
    <property type="evidence" value="ECO:0007669"/>
    <property type="project" value="UniProtKB-EC"/>
</dbReference>
<dbReference type="EC" id="1.6.5.9" evidence="2"/>
<dbReference type="SUPFAM" id="SSF51905">
    <property type="entry name" value="FAD/NAD(P)-binding domain"/>
    <property type="match status" value="2"/>
</dbReference>
<dbReference type="KEGG" id="ark:D6B99_04880"/>
<evidence type="ECO:0000256" key="2">
    <source>
        <dbReference type="ARBA" id="ARBA00012637"/>
    </source>
</evidence>
<dbReference type="Pfam" id="PF07992">
    <property type="entry name" value="Pyr_redox_2"/>
    <property type="match status" value="1"/>
</dbReference>
<organism evidence="12 13">
    <name type="scientific">Arachidicoccus soli</name>
    <dbReference type="NCBI Taxonomy" id="2341117"/>
    <lineage>
        <taxon>Bacteria</taxon>
        <taxon>Pseudomonadati</taxon>
        <taxon>Bacteroidota</taxon>
        <taxon>Chitinophagia</taxon>
        <taxon>Chitinophagales</taxon>
        <taxon>Chitinophagaceae</taxon>
        <taxon>Arachidicoccus</taxon>
    </lineage>
</organism>
<keyword evidence="9" id="KW-0472">Membrane</keyword>
<keyword evidence="6" id="KW-0560">Oxidoreductase</keyword>
<protein>
    <recommendedName>
        <fullName evidence="2">NADH:ubiquinone reductase (non-electrogenic)</fullName>
        <ecNumber evidence="2">1.6.5.9</ecNumber>
    </recommendedName>
</protein>
<name>A0A386HMI6_9BACT</name>
<feature type="transmembrane region" description="Helical" evidence="9">
    <location>
        <begin position="374"/>
        <end position="391"/>
    </location>
</feature>
<evidence type="ECO:0000259" key="10">
    <source>
        <dbReference type="Pfam" id="PF07992"/>
    </source>
</evidence>
<dbReference type="OrthoDB" id="9781621at2"/>
<dbReference type="PANTHER" id="PTHR43706:SF47">
    <property type="entry name" value="EXTERNAL NADH-UBIQUINONE OXIDOREDUCTASE 1, MITOCHONDRIAL-RELATED"/>
    <property type="match status" value="1"/>
</dbReference>
<keyword evidence="4" id="KW-0274">FAD</keyword>
<dbReference type="InterPro" id="IPR036188">
    <property type="entry name" value="FAD/NAD-bd_sf"/>
</dbReference>
<dbReference type="PANTHER" id="PTHR43706">
    <property type="entry name" value="NADH DEHYDROGENASE"/>
    <property type="match status" value="1"/>
</dbReference>
<evidence type="ECO:0000256" key="1">
    <source>
        <dbReference type="ARBA" id="ARBA00005272"/>
    </source>
</evidence>
<evidence type="ECO:0000256" key="3">
    <source>
        <dbReference type="ARBA" id="ARBA00022630"/>
    </source>
</evidence>
<keyword evidence="7" id="KW-0520">NAD</keyword>
<dbReference type="EMBL" id="CP032489">
    <property type="protein sequence ID" value="AYD47005.1"/>
    <property type="molecule type" value="Genomic_DNA"/>
</dbReference>
<evidence type="ECO:0000313" key="13">
    <source>
        <dbReference type="Proteomes" id="UP000266118"/>
    </source>
</evidence>
<keyword evidence="9" id="KW-1133">Transmembrane helix</keyword>